<accession>U4KKY7</accession>
<keyword evidence="2" id="KW-0560">Oxidoreductase</keyword>
<dbReference type="Proteomes" id="UP000032740">
    <property type="component" value="Chromosome"/>
</dbReference>
<dbReference type="AlphaFoldDB" id="U4KKY7"/>
<dbReference type="HOGENOM" id="CLU_057821_2_0_14"/>
<dbReference type="PROSITE" id="PS51819">
    <property type="entry name" value="VOC"/>
    <property type="match status" value="2"/>
</dbReference>
<dbReference type="GO" id="GO:0051213">
    <property type="term" value="F:dioxygenase activity"/>
    <property type="evidence" value="ECO:0007669"/>
    <property type="project" value="UniProtKB-KW"/>
</dbReference>
<reference evidence="2 3" key="1">
    <citation type="journal article" date="2013" name="J. Mol. Microbiol. Biotechnol.">
        <title>Analysis of the Complete Genomes of Acholeplasma brassicae , A. palmae and A. laidlawii and Their Comparison to the Obligate Parasites from ' Candidatus Phytoplasma'.</title>
        <authorList>
            <person name="Kube M."/>
            <person name="Siewert C."/>
            <person name="Migdoll A.M."/>
            <person name="Duduk B."/>
            <person name="Holz S."/>
            <person name="Rabus R."/>
            <person name="Seemuller E."/>
            <person name="Mitrovic J."/>
            <person name="Muller I."/>
            <person name="Buttner C."/>
            <person name="Reinhardt R."/>
        </authorList>
    </citation>
    <scope>NUCLEOTIDE SEQUENCE [LARGE SCALE GENOMIC DNA]</scope>
    <source>
        <strain evidence="2 3">J233</strain>
    </source>
</reference>
<dbReference type="RefSeq" id="WP_026659276.1">
    <property type="nucleotide sequence ID" value="NC_022538.1"/>
</dbReference>
<evidence type="ECO:0000313" key="3">
    <source>
        <dbReference type="Proteomes" id="UP000032740"/>
    </source>
</evidence>
<dbReference type="InterPro" id="IPR029068">
    <property type="entry name" value="Glyas_Bleomycin-R_OHBP_Dase"/>
</dbReference>
<dbReference type="PANTHER" id="PTHR36110">
    <property type="entry name" value="RING-CLEAVING DIOXYGENASE MHQE-RELATED"/>
    <property type="match status" value="1"/>
</dbReference>
<dbReference type="Gene3D" id="3.10.180.10">
    <property type="entry name" value="2,3-Dihydroxybiphenyl 1,2-Dioxygenase, domain 1"/>
    <property type="match status" value="2"/>
</dbReference>
<dbReference type="KEGG" id="apal:BN85407910"/>
<evidence type="ECO:0000259" key="1">
    <source>
        <dbReference type="PROSITE" id="PS51819"/>
    </source>
</evidence>
<dbReference type="InterPro" id="IPR037523">
    <property type="entry name" value="VOC_core"/>
</dbReference>
<gene>
    <name evidence="2" type="primary">mhqA</name>
    <name evidence="2" type="ORF">BN85407910</name>
</gene>
<dbReference type="EMBL" id="FO681347">
    <property type="protein sequence ID" value="CCV64368.1"/>
    <property type="molecule type" value="Genomic_DNA"/>
</dbReference>
<sequence length="328" mass="37777">MKILKGIHHVTAITSSAEKIYEFFTYTLGLRLVKKTINQDDINTYHLFFADDKGSAGTDMTFFDFQGISKAKFGTNEISRTGFRVPNDKALEYWLKRFNHYNVKHTEIKTLFGKKVIYFNDFDDQRYILFSDENNTGIESGTPWLNGPVPNEFAITGLGPIFLTVSNFDTMDLMLSKILGMTKKETEGQFTLYEMGTGGNGASVIVEKNLILPNAVQGFGGVHHVAFRVEDRSELEYWQKKFAEFRAPNSGLVDRFYFESLYTRLYPNILFELATEGPGFIDDQEPYETLGEMLALPPRFRDRRDYVESVVRPINTKRSDKTFKKEYF</sequence>
<proteinExistence type="predicted"/>
<keyword evidence="2" id="KW-0223">Dioxygenase</keyword>
<dbReference type="STRING" id="1318466.BN85407910"/>
<dbReference type="SUPFAM" id="SSF54593">
    <property type="entry name" value="Glyoxalase/Bleomycin resistance protein/Dihydroxybiphenyl dioxygenase"/>
    <property type="match status" value="1"/>
</dbReference>
<name>U4KKY7_ALTPJ</name>
<dbReference type="OrthoDB" id="9785698at2"/>
<feature type="domain" description="VOC" evidence="1">
    <location>
        <begin position="6"/>
        <end position="132"/>
    </location>
</feature>
<protein>
    <submittedName>
        <fullName evidence="2">(Putative ring-cleaving dioxygenase MhqA)</fullName>
    </submittedName>
</protein>
<dbReference type="InterPro" id="IPR052537">
    <property type="entry name" value="Extradiol_RC_dioxygenase"/>
</dbReference>
<evidence type="ECO:0000313" key="2">
    <source>
        <dbReference type="EMBL" id="CCV64368.1"/>
    </source>
</evidence>
<dbReference type="CDD" id="cd08347">
    <property type="entry name" value="PcpA_C_like"/>
    <property type="match status" value="1"/>
</dbReference>
<organism evidence="2 3">
    <name type="scientific">Alteracholeplasma palmae (strain ATCC 49389 / J233)</name>
    <name type="common">Acholeplasma palmae</name>
    <dbReference type="NCBI Taxonomy" id="1318466"/>
    <lineage>
        <taxon>Bacteria</taxon>
        <taxon>Bacillati</taxon>
        <taxon>Mycoplasmatota</taxon>
        <taxon>Mollicutes</taxon>
        <taxon>Acholeplasmatales</taxon>
        <taxon>Acholeplasmataceae</taxon>
        <taxon>Acholeplasma</taxon>
    </lineage>
</organism>
<dbReference type="PANTHER" id="PTHR36110:SF3">
    <property type="entry name" value="VOC DOMAIN-CONTAINING PROTEIN"/>
    <property type="match status" value="1"/>
</dbReference>
<feature type="domain" description="VOC" evidence="1">
    <location>
        <begin position="157"/>
        <end position="276"/>
    </location>
</feature>
<keyword evidence="3" id="KW-1185">Reference proteome</keyword>